<dbReference type="Proteomes" id="UP000823388">
    <property type="component" value="Chromosome 9N"/>
</dbReference>
<evidence type="ECO:0000256" key="1">
    <source>
        <dbReference type="SAM" id="MobiDB-lite"/>
    </source>
</evidence>
<dbReference type="AlphaFoldDB" id="A0A8T0MN17"/>
<comment type="caution">
    <text evidence="2">The sequence shown here is derived from an EMBL/GenBank/DDBJ whole genome shotgun (WGS) entry which is preliminary data.</text>
</comment>
<dbReference type="EMBL" id="CM029054">
    <property type="protein sequence ID" value="KAG2538128.1"/>
    <property type="molecule type" value="Genomic_DNA"/>
</dbReference>
<organism evidence="2 3">
    <name type="scientific">Panicum virgatum</name>
    <name type="common">Blackwell switchgrass</name>
    <dbReference type="NCBI Taxonomy" id="38727"/>
    <lineage>
        <taxon>Eukaryota</taxon>
        <taxon>Viridiplantae</taxon>
        <taxon>Streptophyta</taxon>
        <taxon>Embryophyta</taxon>
        <taxon>Tracheophyta</taxon>
        <taxon>Spermatophyta</taxon>
        <taxon>Magnoliopsida</taxon>
        <taxon>Liliopsida</taxon>
        <taxon>Poales</taxon>
        <taxon>Poaceae</taxon>
        <taxon>PACMAD clade</taxon>
        <taxon>Panicoideae</taxon>
        <taxon>Panicodae</taxon>
        <taxon>Paniceae</taxon>
        <taxon>Panicinae</taxon>
        <taxon>Panicum</taxon>
        <taxon>Panicum sect. Hiantes</taxon>
    </lineage>
</organism>
<protein>
    <submittedName>
        <fullName evidence="2">Uncharacterized protein</fullName>
    </submittedName>
</protein>
<gene>
    <name evidence="2" type="ORF">PVAP13_9NG204173</name>
</gene>
<feature type="region of interest" description="Disordered" evidence="1">
    <location>
        <begin position="54"/>
        <end position="78"/>
    </location>
</feature>
<name>A0A8T0MN17_PANVG</name>
<evidence type="ECO:0000313" key="2">
    <source>
        <dbReference type="EMBL" id="KAG2538128.1"/>
    </source>
</evidence>
<sequence length="236" mass="24493">MSGRGRPTRLLDSSFARFAEAARCLLRVGLAAHAQHGSSIRRSTACGPRCCCRASPARRPPSSPRPLRASLPAAAPPPTVCGPRRALFSLPPRDSARSHCVSFSFSFSSRGGGVGFGEGLGEGGVLAPCEEGSGGGVWPLCVGAPGPADAAVLPVQFRQPAALLLHCLCLQAIASSLGLPNEFVLLLPPLWSPFPACLCCLDWVLLLWGALSAVNSYCCLSASAREVSTQLCTNGL</sequence>
<keyword evidence="3" id="KW-1185">Reference proteome</keyword>
<evidence type="ECO:0000313" key="3">
    <source>
        <dbReference type="Proteomes" id="UP000823388"/>
    </source>
</evidence>
<reference evidence="2" key="1">
    <citation type="submission" date="2020-05" db="EMBL/GenBank/DDBJ databases">
        <title>WGS assembly of Panicum virgatum.</title>
        <authorList>
            <person name="Lovell J.T."/>
            <person name="Jenkins J."/>
            <person name="Shu S."/>
            <person name="Juenger T.E."/>
            <person name="Schmutz J."/>
        </authorList>
    </citation>
    <scope>NUCLEOTIDE SEQUENCE</scope>
    <source>
        <strain evidence="2">AP13</strain>
    </source>
</reference>
<accession>A0A8T0MN17</accession>
<proteinExistence type="predicted"/>